<sequence length="24" mass="2815">MLLALPMKVSIRIDFTYKLTLVTF</sequence>
<reference evidence="1" key="1">
    <citation type="submission" date="2014-11" db="EMBL/GenBank/DDBJ databases">
        <authorList>
            <person name="Amaro Gonzalez C."/>
        </authorList>
    </citation>
    <scope>NUCLEOTIDE SEQUENCE</scope>
</reference>
<dbReference type="EMBL" id="GBXM01073107">
    <property type="protein sequence ID" value="JAH35470.1"/>
    <property type="molecule type" value="Transcribed_RNA"/>
</dbReference>
<proteinExistence type="predicted"/>
<organism evidence="1">
    <name type="scientific">Anguilla anguilla</name>
    <name type="common">European freshwater eel</name>
    <name type="synonym">Muraena anguilla</name>
    <dbReference type="NCBI Taxonomy" id="7936"/>
    <lineage>
        <taxon>Eukaryota</taxon>
        <taxon>Metazoa</taxon>
        <taxon>Chordata</taxon>
        <taxon>Craniata</taxon>
        <taxon>Vertebrata</taxon>
        <taxon>Euteleostomi</taxon>
        <taxon>Actinopterygii</taxon>
        <taxon>Neopterygii</taxon>
        <taxon>Teleostei</taxon>
        <taxon>Anguilliformes</taxon>
        <taxon>Anguillidae</taxon>
        <taxon>Anguilla</taxon>
    </lineage>
</organism>
<accession>A0A0E9S486</accession>
<dbReference type="AlphaFoldDB" id="A0A0E9S486"/>
<evidence type="ECO:0000313" key="1">
    <source>
        <dbReference type="EMBL" id="JAH35470.1"/>
    </source>
</evidence>
<reference evidence="1" key="2">
    <citation type="journal article" date="2015" name="Fish Shellfish Immunol.">
        <title>Early steps in the European eel (Anguilla anguilla)-Vibrio vulnificus interaction in the gills: Role of the RtxA13 toxin.</title>
        <authorList>
            <person name="Callol A."/>
            <person name="Pajuelo D."/>
            <person name="Ebbesson L."/>
            <person name="Teles M."/>
            <person name="MacKenzie S."/>
            <person name="Amaro C."/>
        </authorList>
    </citation>
    <scope>NUCLEOTIDE SEQUENCE</scope>
</reference>
<name>A0A0E9S486_ANGAN</name>
<protein>
    <submittedName>
        <fullName evidence="1">Uncharacterized protein</fullName>
    </submittedName>
</protein>